<evidence type="ECO:0000313" key="3">
    <source>
        <dbReference type="Proteomes" id="UP001162483"/>
    </source>
</evidence>
<name>A0ABN9AH05_9NEOB</name>
<comment type="caution">
    <text evidence="2">The sequence shown here is derived from an EMBL/GenBank/DDBJ whole genome shotgun (WGS) entry which is preliminary data.</text>
</comment>
<organism evidence="2 3">
    <name type="scientific">Staurois parvus</name>
    <dbReference type="NCBI Taxonomy" id="386267"/>
    <lineage>
        <taxon>Eukaryota</taxon>
        <taxon>Metazoa</taxon>
        <taxon>Chordata</taxon>
        <taxon>Craniata</taxon>
        <taxon>Vertebrata</taxon>
        <taxon>Euteleostomi</taxon>
        <taxon>Amphibia</taxon>
        <taxon>Batrachia</taxon>
        <taxon>Anura</taxon>
        <taxon>Neobatrachia</taxon>
        <taxon>Ranoidea</taxon>
        <taxon>Ranidae</taxon>
        <taxon>Staurois</taxon>
    </lineage>
</organism>
<gene>
    <name evidence="2" type="ORF">SPARVUS_LOCUS839587</name>
</gene>
<dbReference type="EMBL" id="CATNWA010000253">
    <property type="protein sequence ID" value="CAI9535301.1"/>
    <property type="molecule type" value="Genomic_DNA"/>
</dbReference>
<protein>
    <submittedName>
        <fullName evidence="2">Uncharacterized protein</fullName>
    </submittedName>
</protein>
<evidence type="ECO:0000256" key="1">
    <source>
        <dbReference type="SAM" id="MobiDB-lite"/>
    </source>
</evidence>
<feature type="region of interest" description="Disordered" evidence="1">
    <location>
        <begin position="1"/>
        <end position="69"/>
    </location>
</feature>
<sequence>CQRRQAGRVNINRAGRYRGSGREWSGSQARDQNRRSQQRSESSRVSNKTGTGAGCRNKIQGPGKTQHQGRVCRSECPLNTPVELVPGV</sequence>
<evidence type="ECO:0000313" key="2">
    <source>
        <dbReference type="EMBL" id="CAI9535301.1"/>
    </source>
</evidence>
<accession>A0ABN9AH05</accession>
<reference evidence="2" key="1">
    <citation type="submission" date="2023-05" db="EMBL/GenBank/DDBJ databases">
        <authorList>
            <person name="Stuckert A."/>
        </authorList>
    </citation>
    <scope>NUCLEOTIDE SEQUENCE</scope>
</reference>
<proteinExistence type="predicted"/>
<feature type="non-terminal residue" evidence="2">
    <location>
        <position position="1"/>
    </location>
</feature>
<dbReference type="Proteomes" id="UP001162483">
    <property type="component" value="Unassembled WGS sequence"/>
</dbReference>
<keyword evidence="3" id="KW-1185">Reference proteome</keyword>